<gene>
    <name evidence="2" type="ORF">T440DRAFT_480772</name>
</gene>
<accession>A0A6A7B2Z1</accession>
<evidence type="ECO:0000256" key="1">
    <source>
        <dbReference type="SAM" id="MobiDB-lite"/>
    </source>
</evidence>
<evidence type="ECO:0000313" key="3">
    <source>
        <dbReference type="Proteomes" id="UP000799423"/>
    </source>
</evidence>
<organism evidence="2 3">
    <name type="scientific">Plenodomus tracheiphilus IPT5</name>
    <dbReference type="NCBI Taxonomy" id="1408161"/>
    <lineage>
        <taxon>Eukaryota</taxon>
        <taxon>Fungi</taxon>
        <taxon>Dikarya</taxon>
        <taxon>Ascomycota</taxon>
        <taxon>Pezizomycotina</taxon>
        <taxon>Dothideomycetes</taxon>
        <taxon>Pleosporomycetidae</taxon>
        <taxon>Pleosporales</taxon>
        <taxon>Pleosporineae</taxon>
        <taxon>Leptosphaeriaceae</taxon>
        <taxon>Plenodomus</taxon>
    </lineage>
</organism>
<keyword evidence="3" id="KW-1185">Reference proteome</keyword>
<dbReference type="Proteomes" id="UP000799423">
    <property type="component" value="Unassembled WGS sequence"/>
</dbReference>
<proteinExistence type="predicted"/>
<protein>
    <submittedName>
        <fullName evidence="2">Uncharacterized protein</fullName>
    </submittedName>
</protein>
<reference evidence="2" key="1">
    <citation type="submission" date="2020-01" db="EMBL/GenBank/DDBJ databases">
        <authorList>
            <consortium name="DOE Joint Genome Institute"/>
            <person name="Haridas S."/>
            <person name="Albert R."/>
            <person name="Binder M."/>
            <person name="Bloem J."/>
            <person name="Labutti K."/>
            <person name="Salamov A."/>
            <person name="Andreopoulos B."/>
            <person name="Baker S.E."/>
            <person name="Barry K."/>
            <person name="Bills G."/>
            <person name="Bluhm B.H."/>
            <person name="Cannon C."/>
            <person name="Castanera R."/>
            <person name="Culley D.E."/>
            <person name="Daum C."/>
            <person name="Ezra D."/>
            <person name="Gonzalez J.B."/>
            <person name="Henrissat B."/>
            <person name="Kuo A."/>
            <person name="Liang C."/>
            <person name="Lipzen A."/>
            <person name="Lutzoni F."/>
            <person name="Magnuson J."/>
            <person name="Mondo S."/>
            <person name="Nolan M."/>
            <person name="Ohm R."/>
            <person name="Pangilinan J."/>
            <person name="Park H.-J."/>
            <person name="Ramirez L."/>
            <person name="Alfaro M."/>
            <person name="Sun H."/>
            <person name="Tritt A."/>
            <person name="Yoshinaga Y."/>
            <person name="Zwiers L.-H."/>
            <person name="Turgeon B.G."/>
            <person name="Goodwin S.B."/>
            <person name="Spatafora J.W."/>
            <person name="Crous P.W."/>
            <person name="Grigoriev I.V."/>
        </authorList>
    </citation>
    <scope>NUCLEOTIDE SEQUENCE</scope>
    <source>
        <strain evidence="2">IPT5</strain>
    </source>
</reference>
<dbReference type="OrthoDB" id="5429427at2759"/>
<feature type="compositionally biased region" description="Polar residues" evidence="1">
    <location>
        <begin position="398"/>
        <end position="409"/>
    </location>
</feature>
<sequence>MTVAQNPEDQQVGTLPAEDSLLADLLISEWGDLDQVWPRGTNQELPELATNETRTITADLLNPIITFSEVDERVRAPKSILPSKLYRTYYETSNTLCCFVSKDTHPKHREEPDLKIADGNGFQSIGTFSLARDLTRPRIERQLVWNKKIEASSFISAFDARSYAERRADFHYEDSQRIGMRVSIAEIETADLIPATVRAHQQTKVEVETKVPLGKEFKTAYKVHKIRIPVWIRSPAKPKDESSITAEQWHSSGTDLWISITEIRQSDFKKVSPRVRKWDTIAAKGHNYEWLAAGFIPKACITKVMPWDGLKLHVKPHDRIVRSVGSVDPWIFDWTTSMWRLDARLYRTGCFLAKYGGTKRKRPADEEDAPDETVAMKDRRVTKKLLIKRQNRPKSKRNTNPYEQTSNPETIKCMSDSTISCTQCGTKKSPFHLEDEIKGPLSYLDLAIPASGLNSSISHYLANSRSGHGLQLHAI</sequence>
<evidence type="ECO:0000313" key="2">
    <source>
        <dbReference type="EMBL" id="KAF2848718.1"/>
    </source>
</evidence>
<feature type="region of interest" description="Disordered" evidence="1">
    <location>
        <begin position="388"/>
        <end position="409"/>
    </location>
</feature>
<name>A0A6A7B2Z1_9PLEO</name>
<dbReference type="AlphaFoldDB" id="A0A6A7B2Z1"/>
<dbReference type="EMBL" id="MU006316">
    <property type="protein sequence ID" value="KAF2848718.1"/>
    <property type="molecule type" value="Genomic_DNA"/>
</dbReference>
<feature type="compositionally biased region" description="Basic residues" evidence="1">
    <location>
        <begin position="388"/>
        <end position="397"/>
    </location>
</feature>